<dbReference type="Gene3D" id="3.40.1780.10">
    <property type="entry name" value="QueA-like"/>
    <property type="match status" value="1"/>
</dbReference>
<dbReference type="Proteomes" id="UP000275925">
    <property type="component" value="Unassembled WGS sequence"/>
</dbReference>
<dbReference type="Pfam" id="PF02547">
    <property type="entry name" value="Queuosine_synth"/>
    <property type="match status" value="1"/>
</dbReference>
<evidence type="ECO:0000256" key="8">
    <source>
        <dbReference type="ARBA" id="ARBA00052751"/>
    </source>
</evidence>
<evidence type="ECO:0000313" key="15">
    <source>
        <dbReference type="Proteomes" id="UP000275925"/>
    </source>
</evidence>
<dbReference type="InterPro" id="IPR042119">
    <property type="entry name" value="QueA_dom2"/>
</dbReference>
<dbReference type="NCBIfam" id="NF001140">
    <property type="entry name" value="PRK00147.1"/>
    <property type="match status" value="1"/>
</dbReference>
<comment type="similarity">
    <text evidence="9 13">Belongs to the QueA family.</text>
</comment>
<accession>A0A388TJ29</accession>
<evidence type="ECO:0000256" key="12">
    <source>
        <dbReference type="ARBA" id="ARBA00076160"/>
    </source>
</evidence>
<evidence type="ECO:0000256" key="10">
    <source>
        <dbReference type="ARBA" id="ARBA00066503"/>
    </source>
</evidence>
<comment type="catalytic activity">
    <reaction evidence="8 13">
        <text>7-aminomethyl-7-carbaguanosine(34) in tRNA + S-adenosyl-L-methionine = epoxyqueuosine(34) in tRNA + adenine + L-methionine + 2 H(+)</text>
        <dbReference type="Rhea" id="RHEA:32155"/>
        <dbReference type="Rhea" id="RHEA-COMP:10342"/>
        <dbReference type="Rhea" id="RHEA-COMP:18582"/>
        <dbReference type="ChEBI" id="CHEBI:15378"/>
        <dbReference type="ChEBI" id="CHEBI:16708"/>
        <dbReference type="ChEBI" id="CHEBI:57844"/>
        <dbReference type="ChEBI" id="CHEBI:59789"/>
        <dbReference type="ChEBI" id="CHEBI:82833"/>
        <dbReference type="ChEBI" id="CHEBI:194443"/>
        <dbReference type="EC" id="2.4.99.17"/>
    </reaction>
</comment>
<evidence type="ECO:0000256" key="7">
    <source>
        <dbReference type="ARBA" id="ARBA00022785"/>
    </source>
</evidence>
<comment type="function">
    <text evidence="13">Transfers and isomerizes the ribose moiety from AdoMet to the 7-aminomethyl group of 7-deazaguanine (preQ1-tRNA) to give epoxyqueuosine (oQ-tRNA).</text>
</comment>
<dbReference type="Gene3D" id="2.40.10.240">
    <property type="entry name" value="QueA-like"/>
    <property type="match status" value="1"/>
</dbReference>
<evidence type="ECO:0000256" key="1">
    <source>
        <dbReference type="ARBA" id="ARBA00004496"/>
    </source>
</evidence>
<keyword evidence="6 13" id="KW-0949">S-adenosyl-L-methionine</keyword>
<evidence type="ECO:0000256" key="11">
    <source>
        <dbReference type="ARBA" id="ARBA00069325"/>
    </source>
</evidence>
<evidence type="ECO:0000313" key="14">
    <source>
        <dbReference type="EMBL" id="GBR76832.1"/>
    </source>
</evidence>
<evidence type="ECO:0000256" key="6">
    <source>
        <dbReference type="ARBA" id="ARBA00022691"/>
    </source>
</evidence>
<dbReference type="FunFam" id="2.40.10.240:FF:000002">
    <property type="entry name" value="S-adenosylmethionine:tRNA ribosyltransferase-isomerase"/>
    <property type="match status" value="1"/>
</dbReference>
<evidence type="ECO:0000256" key="3">
    <source>
        <dbReference type="ARBA" id="ARBA00011245"/>
    </source>
</evidence>
<keyword evidence="15" id="KW-1185">Reference proteome</keyword>
<comment type="subunit">
    <text evidence="3 13">Monomer.</text>
</comment>
<dbReference type="HAMAP" id="MF_00113">
    <property type="entry name" value="QueA"/>
    <property type="match status" value="1"/>
</dbReference>
<dbReference type="GO" id="GO:0051075">
    <property type="term" value="F:S-adenosylmethionine:tRNA ribosyltransferase-isomerase activity"/>
    <property type="evidence" value="ECO:0007669"/>
    <property type="project" value="UniProtKB-EC"/>
</dbReference>
<comment type="subcellular location">
    <subcellularLocation>
        <location evidence="1 13">Cytoplasm</location>
    </subcellularLocation>
</comment>
<dbReference type="GO" id="GO:0005737">
    <property type="term" value="C:cytoplasm"/>
    <property type="evidence" value="ECO:0007669"/>
    <property type="project" value="UniProtKB-SubCell"/>
</dbReference>
<comment type="pathway">
    <text evidence="2 13">tRNA modification; tRNA-queuosine biosynthesis.</text>
</comment>
<dbReference type="EMBL" id="BGZO01000052">
    <property type="protein sequence ID" value="GBR76832.1"/>
    <property type="molecule type" value="Genomic_DNA"/>
</dbReference>
<evidence type="ECO:0000256" key="2">
    <source>
        <dbReference type="ARBA" id="ARBA00004691"/>
    </source>
</evidence>
<dbReference type="FunFam" id="3.40.1780.10:FF:000001">
    <property type="entry name" value="S-adenosylmethionine:tRNA ribosyltransferase-isomerase"/>
    <property type="match status" value="1"/>
</dbReference>
<dbReference type="InterPro" id="IPR003699">
    <property type="entry name" value="QueA"/>
</dbReference>
<dbReference type="PANTHER" id="PTHR30307:SF0">
    <property type="entry name" value="S-ADENOSYLMETHIONINE:TRNA RIBOSYLTRANSFERASE-ISOMERASE"/>
    <property type="match status" value="1"/>
</dbReference>
<reference evidence="14 15" key="1">
    <citation type="journal article" date="2019" name="ISME J.">
        <title>Genome analyses of uncultured TG2/ZB3 bacteria in 'Margulisbacteria' specifically attached to ectosymbiotic spirochetes of protists in the termite gut.</title>
        <authorList>
            <person name="Utami Y.D."/>
            <person name="Kuwahara H."/>
            <person name="Igai K."/>
            <person name="Murakami T."/>
            <person name="Sugaya K."/>
            <person name="Morikawa T."/>
            <person name="Nagura Y."/>
            <person name="Yuki M."/>
            <person name="Deevong P."/>
            <person name="Inoue T."/>
            <person name="Kihara K."/>
            <person name="Lo N."/>
            <person name="Yamada A."/>
            <person name="Ohkuma M."/>
            <person name="Hongoh Y."/>
        </authorList>
    </citation>
    <scope>NUCLEOTIDE SEQUENCE [LARGE SCALE GENOMIC DNA]</scope>
    <source>
        <strain evidence="14">NkOx7-02</strain>
    </source>
</reference>
<evidence type="ECO:0000256" key="13">
    <source>
        <dbReference type="HAMAP-Rule" id="MF_00113"/>
    </source>
</evidence>
<protein>
    <recommendedName>
        <fullName evidence="11 13">S-adenosylmethionine:tRNA ribosyltransferase-isomerase</fullName>
        <ecNumber evidence="10 13">2.4.99.17</ecNumber>
    </recommendedName>
    <alternativeName>
        <fullName evidence="12 13">Queuosine biosynthesis protein QueA</fullName>
    </alternativeName>
</protein>
<dbReference type="EC" id="2.4.99.17" evidence="10 13"/>
<dbReference type="PANTHER" id="PTHR30307">
    <property type="entry name" value="S-ADENOSYLMETHIONINE:TRNA RIBOSYLTRANSFERASE-ISOMERASE"/>
    <property type="match status" value="1"/>
</dbReference>
<dbReference type="UniPathway" id="UPA00392"/>
<name>A0A388TJ29_9BACT</name>
<organism evidence="14 15">
    <name type="scientific">Candidatus Termititenax persephonae</name>
    <dbReference type="NCBI Taxonomy" id="2218525"/>
    <lineage>
        <taxon>Bacteria</taxon>
        <taxon>Bacillati</taxon>
        <taxon>Candidatus Margulisiibacteriota</taxon>
        <taxon>Candidatus Termititenacia</taxon>
        <taxon>Candidatus Termititenacales</taxon>
        <taxon>Candidatus Termititenacaceae</taxon>
        <taxon>Candidatus Termititenax</taxon>
    </lineage>
</organism>
<dbReference type="NCBIfam" id="TIGR00113">
    <property type="entry name" value="queA"/>
    <property type="match status" value="1"/>
</dbReference>
<evidence type="ECO:0000256" key="9">
    <source>
        <dbReference type="ARBA" id="ARBA00061210"/>
    </source>
</evidence>
<keyword evidence="5 13" id="KW-0808">Transferase</keyword>
<evidence type="ECO:0000256" key="5">
    <source>
        <dbReference type="ARBA" id="ARBA00022679"/>
    </source>
</evidence>
<dbReference type="GO" id="GO:0008616">
    <property type="term" value="P:tRNA queuosine(34) biosynthetic process"/>
    <property type="evidence" value="ECO:0007669"/>
    <property type="project" value="UniProtKB-UniRule"/>
</dbReference>
<comment type="caution">
    <text evidence="14">The sequence shown here is derived from an EMBL/GenBank/DDBJ whole genome shotgun (WGS) entry which is preliminary data.</text>
</comment>
<sequence length="349" mass="38719">MSGEFSADLYDYHLPPELIAQRPAARREDSRLMVLSRQGDALEHKYFRDLPGYLTPADLLIFNDTKVLPARLSGQKDSGARCELLLLKRLGEKQWEALVKPGRRLPAGSTVHFGAELSATVLEILPAGRRRVELCYPGDFWAVLDRHGQTPLPPYINQKPTKELAERYQTVYAREPGAAAAPTAGLHFSTDLLAKIKAKGVATAFVTLHVGLGTFRPLQTGDIREHKMHAEEYSLPAETVRAIAECRARAGRVVAVGTTAARVLETWAQEAANDANDYAPRHGQTAIYIYPGYRFKAVDALITNFHLPRSTLLLLVSALAGRAPLLQAYQEAVRQKYRFFSFGDAMLIK</sequence>
<dbReference type="SUPFAM" id="SSF111337">
    <property type="entry name" value="QueA-like"/>
    <property type="match status" value="1"/>
</dbReference>
<keyword evidence="7 13" id="KW-0671">Queuosine biosynthesis</keyword>
<dbReference type="InterPro" id="IPR042118">
    <property type="entry name" value="QueA_dom1"/>
</dbReference>
<evidence type="ECO:0000256" key="4">
    <source>
        <dbReference type="ARBA" id="ARBA00022490"/>
    </source>
</evidence>
<gene>
    <name evidence="13 14" type="primary">queA</name>
    <name evidence="14" type="ORF">NO2_1321</name>
</gene>
<dbReference type="InterPro" id="IPR036100">
    <property type="entry name" value="QueA_sf"/>
</dbReference>
<keyword evidence="4 13" id="KW-0963">Cytoplasm</keyword>
<dbReference type="AlphaFoldDB" id="A0A388TJ29"/>
<proteinExistence type="inferred from homology"/>